<dbReference type="Proteomes" id="UP000054995">
    <property type="component" value="Unassembled WGS sequence"/>
</dbReference>
<evidence type="ECO:0000313" key="1">
    <source>
        <dbReference type="EMBL" id="KRY90147.1"/>
    </source>
</evidence>
<comment type="caution">
    <text evidence="1">The sequence shown here is derived from an EMBL/GenBank/DDBJ whole genome shotgun (WGS) entry which is preliminary data.</text>
</comment>
<evidence type="ECO:0000313" key="2">
    <source>
        <dbReference type="Proteomes" id="UP000054995"/>
    </source>
</evidence>
<sequence>MDVTFSVTALNIWEDQEGQHHRKITNSKLTHTWLERYTVPTTVGVIKEGKLGGYSAKRTLQQSVDVIGAYSVGFLA</sequence>
<dbReference type="EMBL" id="JYDT01000024">
    <property type="protein sequence ID" value="KRY90147.1"/>
    <property type="molecule type" value="Genomic_DNA"/>
</dbReference>
<proteinExistence type="predicted"/>
<gene>
    <name evidence="1" type="ORF">T4D_5872</name>
</gene>
<dbReference type="AlphaFoldDB" id="A0A0V1FXX4"/>
<protein>
    <submittedName>
        <fullName evidence="1">Uncharacterized protein</fullName>
    </submittedName>
</protein>
<reference evidence="1 2" key="1">
    <citation type="submission" date="2015-01" db="EMBL/GenBank/DDBJ databases">
        <title>Evolution of Trichinella species and genotypes.</title>
        <authorList>
            <person name="Korhonen P.K."/>
            <person name="Edoardo P."/>
            <person name="Giuseppe L.R."/>
            <person name="Gasser R.B."/>
        </authorList>
    </citation>
    <scope>NUCLEOTIDE SEQUENCE [LARGE SCALE GENOMIC DNA]</scope>
    <source>
        <strain evidence="1">ISS470</strain>
    </source>
</reference>
<keyword evidence="2" id="KW-1185">Reference proteome</keyword>
<accession>A0A0V1FXX4</accession>
<organism evidence="1 2">
    <name type="scientific">Trichinella pseudospiralis</name>
    <name type="common">Parasitic roundworm</name>
    <dbReference type="NCBI Taxonomy" id="6337"/>
    <lineage>
        <taxon>Eukaryota</taxon>
        <taxon>Metazoa</taxon>
        <taxon>Ecdysozoa</taxon>
        <taxon>Nematoda</taxon>
        <taxon>Enoplea</taxon>
        <taxon>Dorylaimia</taxon>
        <taxon>Trichinellida</taxon>
        <taxon>Trichinellidae</taxon>
        <taxon>Trichinella</taxon>
    </lineage>
</organism>
<name>A0A0V1FXX4_TRIPS</name>